<accession>A0A5D3FTM4</accession>
<dbReference type="Proteomes" id="UP000323505">
    <property type="component" value="Unassembled WGS sequence"/>
</dbReference>
<protein>
    <submittedName>
        <fullName evidence="1">Sel1 repeat family protein</fullName>
    </submittedName>
</protein>
<dbReference type="SUPFAM" id="SSF81901">
    <property type="entry name" value="HCP-like"/>
    <property type="match status" value="1"/>
</dbReference>
<name>A0A5D3FTM4_9ACTN</name>
<dbReference type="InterPro" id="IPR050767">
    <property type="entry name" value="Sel1_AlgK"/>
</dbReference>
<gene>
    <name evidence="1" type="ORF">FXF68_13150</name>
</gene>
<keyword evidence="2" id="KW-1185">Reference proteome</keyword>
<dbReference type="PANTHER" id="PTHR11102">
    <property type="entry name" value="SEL-1-LIKE PROTEIN"/>
    <property type="match status" value="1"/>
</dbReference>
<organism evidence="1 2">
    <name type="scientific">Actinomadura decatromicini</name>
    <dbReference type="NCBI Taxonomy" id="2604572"/>
    <lineage>
        <taxon>Bacteria</taxon>
        <taxon>Bacillati</taxon>
        <taxon>Actinomycetota</taxon>
        <taxon>Actinomycetes</taxon>
        <taxon>Streptosporangiales</taxon>
        <taxon>Thermomonosporaceae</taxon>
        <taxon>Actinomadura</taxon>
    </lineage>
</organism>
<dbReference type="InterPro" id="IPR049249">
    <property type="entry name" value="DUF6882"/>
</dbReference>
<dbReference type="EMBL" id="VSRQ01000002">
    <property type="protein sequence ID" value="TYK51348.1"/>
    <property type="molecule type" value="Genomic_DNA"/>
</dbReference>
<dbReference type="PANTHER" id="PTHR11102:SF160">
    <property type="entry name" value="ERAD-ASSOCIATED E3 UBIQUITIN-PROTEIN LIGASE COMPONENT HRD3"/>
    <property type="match status" value="1"/>
</dbReference>
<dbReference type="InterPro" id="IPR019734">
    <property type="entry name" value="TPR_rpt"/>
</dbReference>
<dbReference type="InterPro" id="IPR011990">
    <property type="entry name" value="TPR-like_helical_dom_sf"/>
</dbReference>
<dbReference type="Gene3D" id="1.25.40.10">
    <property type="entry name" value="Tetratricopeptide repeat domain"/>
    <property type="match status" value="1"/>
</dbReference>
<dbReference type="Pfam" id="PF08238">
    <property type="entry name" value="Sel1"/>
    <property type="match status" value="3"/>
</dbReference>
<evidence type="ECO:0000313" key="1">
    <source>
        <dbReference type="EMBL" id="TYK51348.1"/>
    </source>
</evidence>
<reference evidence="1 2" key="1">
    <citation type="submission" date="2019-08" db="EMBL/GenBank/DDBJ databases">
        <title>Actinomadura sp. nov. CYP1-5 isolated from mountain soil.</title>
        <authorList>
            <person name="Songsumanus A."/>
            <person name="Kuncharoen N."/>
            <person name="Kudo T."/>
            <person name="Yuki M."/>
            <person name="Igarashi Y."/>
            <person name="Tanasupawat S."/>
        </authorList>
    </citation>
    <scope>NUCLEOTIDE SEQUENCE [LARGE SCALE GENOMIC DNA]</scope>
    <source>
        <strain evidence="1 2">CYP1-5</strain>
    </source>
</reference>
<evidence type="ECO:0000313" key="2">
    <source>
        <dbReference type="Proteomes" id="UP000323505"/>
    </source>
</evidence>
<proteinExistence type="predicted"/>
<dbReference type="RefSeq" id="WP_148759172.1">
    <property type="nucleotide sequence ID" value="NZ_VSRQ01000002.1"/>
</dbReference>
<comment type="caution">
    <text evidence="1">The sequence shown here is derived from an EMBL/GenBank/DDBJ whole genome shotgun (WGS) entry which is preliminary data.</text>
</comment>
<sequence>MSDAGHPAEATALFEKGLRALREDDPVEAERCFREASEKGHGGACLNLGVLLGERGDVDEAKRCYLRAWELEANDKAASNLGAIYDDGGKGDLVAAAEWYGRAADLGNAIAAYNLGFVWQDRGEPEKRLGAWRRAADLKHPDAAYALAEVHLSQQDVNEGVAWLRRAVLDVGNEKAARRLADIYANAGRRRMARFWSAFPDGPTFYSPEFQAFASEISAVGIQQQDIFNDAFAQNHIEWDPEAATVTLDGRTLRGLTVLGSFSNLSQTWLWAWDNPSWDQDLPALAELRTIRGFGERHQIPELIKGHLDFSRFNHPAEGASTMALSAAALIGAKGVSLVTVNGGKGRLVLAVDDPGIPTATFDPLAVPRLLTHAAEVWPEEQHRVVRGFMERHGFEVSESPAVIVVESADGHRVTVRCPFANAKEHPEVAAVLGRDNARIVANTPARIQGERRDAANPYRLTVLFDLDDRVTAISGDHNPG</sequence>
<dbReference type="Pfam" id="PF13181">
    <property type="entry name" value="TPR_8"/>
    <property type="match status" value="1"/>
</dbReference>
<dbReference type="Pfam" id="PF21813">
    <property type="entry name" value="DUF6882"/>
    <property type="match status" value="1"/>
</dbReference>
<dbReference type="AlphaFoldDB" id="A0A5D3FTM4"/>
<dbReference type="InterPro" id="IPR006597">
    <property type="entry name" value="Sel1-like"/>
</dbReference>
<dbReference type="SMART" id="SM00671">
    <property type="entry name" value="SEL1"/>
    <property type="match status" value="5"/>
</dbReference>